<keyword evidence="4" id="KW-0460">Magnesium</keyword>
<comment type="caution">
    <text evidence="6">The sequence shown here is derived from an EMBL/GenBank/DDBJ whole genome shotgun (WGS) entry which is preliminary data.</text>
</comment>
<dbReference type="NCBIfam" id="TIGR01484">
    <property type="entry name" value="HAD-SF-IIB"/>
    <property type="match status" value="2"/>
</dbReference>
<reference evidence="6 7" key="1">
    <citation type="submission" date="2017-03" db="EMBL/GenBank/DDBJ databases">
        <title>An alternative strategy for trypanosome survival in the mammalian bloodstream revealed through genome and transcriptome analysis of the ubiquitous bovine parasite Trypanosoma (Megatrypanum) theileri.</title>
        <authorList>
            <person name="Kelly S."/>
            <person name="Ivens A."/>
            <person name="Mott A."/>
            <person name="O'Neill E."/>
            <person name="Emms D."/>
            <person name="Macleod O."/>
            <person name="Voorheis P."/>
            <person name="Matthews J."/>
            <person name="Matthews K."/>
            <person name="Carrington M."/>
        </authorList>
    </citation>
    <scope>NUCLEOTIDE SEQUENCE [LARGE SCALE GENOMIC DNA]</scope>
    <source>
        <strain evidence="6">Edinburgh</strain>
    </source>
</reference>
<dbReference type="GO" id="GO:0046872">
    <property type="term" value="F:metal ion binding"/>
    <property type="evidence" value="ECO:0007669"/>
    <property type="project" value="UniProtKB-KW"/>
</dbReference>
<evidence type="ECO:0000256" key="4">
    <source>
        <dbReference type="ARBA" id="ARBA00022842"/>
    </source>
</evidence>
<proteinExistence type="inferred from homology"/>
<dbReference type="VEuPathDB" id="TriTrypDB:TM35_000084680"/>
<evidence type="ECO:0000256" key="5">
    <source>
        <dbReference type="ARBA" id="ARBA00034778"/>
    </source>
</evidence>
<dbReference type="OrthoDB" id="27226at2759"/>
<dbReference type="SFLD" id="SFLDG01140">
    <property type="entry name" value="C2.B:_Phosphomannomutase_and_P"/>
    <property type="match status" value="1"/>
</dbReference>
<dbReference type="InterPro" id="IPR036412">
    <property type="entry name" value="HAD-like_sf"/>
</dbReference>
<dbReference type="Pfam" id="PF08282">
    <property type="entry name" value="Hydrolase_3"/>
    <property type="match status" value="2"/>
</dbReference>
<keyword evidence="2" id="KW-0479">Metal-binding</keyword>
<evidence type="ECO:0000256" key="2">
    <source>
        <dbReference type="ARBA" id="ARBA00022723"/>
    </source>
</evidence>
<dbReference type="InterPro" id="IPR006379">
    <property type="entry name" value="HAD-SF_hydro_IIB"/>
</dbReference>
<dbReference type="EMBL" id="NBCO01000008">
    <property type="protein sequence ID" value="ORC90670.1"/>
    <property type="molecule type" value="Genomic_DNA"/>
</dbReference>
<evidence type="ECO:0000313" key="6">
    <source>
        <dbReference type="EMBL" id="ORC90670.1"/>
    </source>
</evidence>
<keyword evidence="3 6" id="KW-0378">Hydrolase</keyword>
<gene>
    <name evidence="6" type="ORF">TM35_000084680</name>
</gene>
<dbReference type="Proteomes" id="UP000192257">
    <property type="component" value="Unassembled WGS sequence"/>
</dbReference>
<sequence>MASLPFKMVCLDLDGTLLQPDHTVSEFTRTILQKLVALGVHVVIATGRPYADVRHVTETIRFNALLGNTDHSGVCYTITSNGARIYNDKGRIIVRKNIPETFCRVLYGLEKDDNEVNVNVFRDVVRHNSPPKMERMNTKDNACDNNSVLLEDENEVFLTLNNAENVECEEEWVCRHPAVEEAKLYEKSNFCYRVEQHLELNYPTDNVSEIFFLCYNFQKAMELERRIDMLNSEFERQIREESDKHDIGSAGIVVAPSAAHCLDIVPKNTSKGIAVQDVARRLGLTMNDVIAFGDGLNDVSMLSIVKKGCVMLNANPRLKEMLPHLEIVGSNSEDGVAKKLQEIFCL</sequence>
<protein>
    <submittedName>
        <fullName evidence="6">Haloacid dehalogenase-like hydrolase-like protein</fullName>
    </submittedName>
</protein>
<dbReference type="AlphaFoldDB" id="A0A1X0P2Q4"/>
<dbReference type="RefSeq" id="XP_028884736.1">
    <property type="nucleotide sequence ID" value="XM_029024333.1"/>
</dbReference>
<dbReference type="GeneID" id="39984113"/>
<keyword evidence="7" id="KW-1185">Reference proteome</keyword>
<dbReference type="Gene3D" id="3.40.50.1000">
    <property type="entry name" value="HAD superfamily/HAD-like"/>
    <property type="match status" value="2"/>
</dbReference>
<evidence type="ECO:0000256" key="3">
    <source>
        <dbReference type="ARBA" id="ARBA00022801"/>
    </source>
</evidence>
<dbReference type="CDD" id="cd07516">
    <property type="entry name" value="HAD_Pase"/>
    <property type="match status" value="1"/>
</dbReference>
<dbReference type="SUPFAM" id="SSF56784">
    <property type="entry name" value="HAD-like"/>
    <property type="match status" value="1"/>
</dbReference>
<dbReference type="GO" id="GO:0016787">
    <property type="term" value="F:hydrolase activity"/>
    <property type="evidence" value="ECO:0007669"/>
    <property type="project" value="UniProtKB-KW"/>
</dbReference>
<comment type="similarity">
    <text evidence="5">Belongs to the HAD-like hydrolase superfamily. Cof family.</text>
</comment>
<dbReference type="PANTHER" id="PTHR47267">
    <property type="match status" value="1"/>
</dbReference>
<dbReference type="SFLD" id="SFLDS00003">
    <property type="entry name" value="Haloacid_Dehalogenase"/>
    <property type="match status" value="1"/>
</dbReference>
<dbReference type="STRING" id="67003.A0A1X0P2Q4"/>
<dbReference type="Gene3D" id="3.30.1240.10">
    <property type="match status" value="2"/>
</dbReference>
<comment type="cofactor">
    <cofactor evidence="1">
        <name>Mg(2+)</name>
        <dbReference type="ChEBI" id="CHEBI:18420"/>
    </cofactor>
</comment>
<dbReference type="PANTHER" id="PTHR47267:SF4">
    <property type="entry name" value="PYRIDOXAL PHOSPHATE PHOSPHATASE YIGL"/>
    <property type="match status" value="1"/>
</dbReference>
<evidence type="ECO:0000313" key="7">
    <source>
        <dbReference type="Proteomes" id="UP000192257"/>
    </source>
</evidence>
<dbReference type="InterPro" id="IPR023214">
    <property type="entry name" value="HAD_sf"/>
</dbReference>
<organism evidence="6 7">
    <name type="scientific">Trypanosoma theileri</name>
    <dbReference type="NCBI Taxonomy" id="67003"/>
    <lineage>
        <taxon>Eukaryota</taxon>
        <taxon>Discoba</taxon>
        <taxon>Euglenozoa</taxon>
        <taxon>Kinetoplastea</taxon>
        <taxon>Metakinetoplastina</taxon>
        <taxon>Trypanosomatida</taxon>
        <taxon>Trypanosomatidae</taxon>
        <taxon>Trypanosoma</taxon>
    </lineage>
</organism>
<accession>A0A1X0P2Q4</accession>
<evidence type="ECO:0000256" key="1">
    <source>
        <dbReference type="ARBA" id="ARBA00001946"/>
    </source>
</evidence>
<name>A0A1X0P2Q4_9TRYP</name>
<dbReference type="PROSITE" id="PS01229">
    <property type="entry name" value="COF_2"/>
    <property type="match status" value="1"/>
</dbReference>